<accession>A0A4Y2PBC1</accession>
<gene>
    <name evidence="1" type="ORF">AVEN_58552_1</name>
</gene>
<name>A0A4Y2PBC1_ARAVE</name>
<protein>
    <submittedName>
        <fullName evidence="1">Uncharacterized protein</fullName>
    </submittedName>
</protein>
<dbReference type="AlphaFoldDB" id="A0A4Y2PBC1"/>
<keyword evidence="2" id="KW-1185">Reference proteome</keyword>
<comment type="caution">
    <text evidence="1">The sequence shown here is derived from an EMBL/GenBank/DDBJ whole genome shotgun (WGS) entry which is preliminary data.</text>
</comment>
<proteinExistence type="predicted"/>
<dbReference type="EMBL" id="BGPR01010743">
    <property type="protein sequence ID" value="GBN47770.1"/>
    <property type="molecule type" value="Genomic_DNA"/>
</dbReference>
<organism evidence="1 2">
    <name type="scientific">Araneus ventricosus</name>
    <name type="common">Orbweaver spider</name>
    <name type="synonym">Epeira ventricosa</name>
    <dbReference type="NCBI Taxonomy" id="182803"/>
    <lineage>
        <taxon>Eukaryota</taxon>
        <taxon>Metazoa</taxon>
        <taxon>Ecdysozoa</taxon>
        <taxon>Arthropoda</taxon>
        <taxon>Chelicerata</taxon>
        <taxon>Arachnida</taxon>
        <taxon>Araneae</taxon>
        <taxon>Araneomorphae</taxon>
        <taxon>Entelegynae</taxon>
        <taxon>Araneoidea</taxon>
        <taxon>Araneidae</taxon>
        <taxon>Araneus</taxon>
    </lineage>
</organism>
<evidence type="ECO:0000313" key="1">
    <source>
        <dbReference type="EMBL" id="GBN47770.1"/>
    </source>
</evidence>
<evidence type="ECO:0000313" key="2">
    <source>
        <dbReference type="Proteomes" id="UP000499080"/>
    </source>
</evidence>
<reference evidence="1 2" key="1">
    <citation type="journal article" date="2019" name="Sci. Rep.">
        <title>Orb-weaving spider Araneus ventricosus genome elucidates the spidroin gene catalogue.</title>
        <authorList>
            <person name="Kono N."/>
            <person name="Nakamura H."/>
            <person name="Ohtoshi R."/>
            <person name="Moran D.A.P."/>
            <person name="Shinohara A."/>
            <person name="Yoshida Y."/>
            <person name="Fujiwara M."/>
            <person name="Mori M."/>
            <person name="Tomita M."/>
            <person name="Arakawa K."/>
        </authorList>
    </citation>
    <scope>NUCLEOTIDE SEQUENCE [LARGE SCALE GENOMIC DNA]</scope>
</reference>
<dbReference type="Proteomes" id="UP000499080">
    <property type="component" value="Unassembled WGS sequence"/>
</dbReference>
<sequence>MEHSSPTQRNTTSQKNSWNIPIRSLSFNGAGVKPGALWSLPLQLASRIIRHTKATFICEEWSHSDTSTLYTTENATGDGLAFSVNVIFWDDNQISHLYENTWSEVASRN</sequence>